<gene>
    <name evidence="3" type="ORF">LCOR_02014.1</name>
</gene>
<dbReference type="SMART" id="SM00239">
    <property type="entry name" value="C2"/>
    <property type="match status" value="1"/>
</dbReference>
<dbReference type="PROSITE" id="PS50004">
    <property type="entry name" value="C2"/>
    <property type="match status" value="1"/>
</dbReference>
<evidence type="ECO:0000313" key="3">
    <source>
        <dbReference type="EMBL" id="CDH50298.1"/>
    </source>
</evidence>
<evidence type="ECO:0000313" key="4">
    <source>
        <dbReference type="Proteomes" id="UP000027586"/>
    </source>
</evidence>
<dbReference type="AlphaFoldDB" id="A0A068RJE1"/>
<name>A0A068RJE1_9FUNG</name>
<feature type="compositionally biased region" description="Low complexity" evidence="1">
    <location>
        <begin position="247"/>
        <end position="267"/>
    </location>
</feature>
<dbReference type="Gene3D" id="2.60.40.150">
    <property type="entry name" value="C2 domain"/>
    <property type="match status" value="1"/>
</dbReference>
<dbReference type="VEuPathDB" id="FungiDB:LCOR_02014.1"/>
<accession>A0A068RJE1</accession>
<dbReference type="InterPro" id="IPR035892">
    <property type="entry name" value="C2_domain_sf"/>
</dbReference>
<feature type="region of interest" description="Disordered" evidence="1">
    <location>
        <begin position="124"/>
        <end position="397"/>
    </location>
</feature>
<dbReference type="Proteomes" id="UP000027586">
    <property type="component" value="Unassembled WGS sequence"/>
</dbReference>
<keyword evidence="4" id="KW-1185">Reference proteome</keyword>
<dbReference type="InterPro" id="IPR052981">
    <property type="entry name" value="Ingression_C2_domain"/>
</dbReference>
<dbReference type="PANTHER" id="PTHR47052">
    <property type="entry name" value="CONSERVED SERINE PROLINE-RICH PROTEIN (AFU_ORTHOLOGUE AFUA_2G01790)"/>
    <property type="match status" value="1"/>
</dbReference>
<evidence type="ECO:0000256" key="1">
    <source>
        <dbReference type="SAM" id="MobiDB-lite"/>
    </source>
</evidence>
<dbReference type="OrthoDB" id="270970at2759"/>
<dbReference type="SUPFAM" id="SSF49562">
    <property type="entry name" value="C2 domain (Calcium/lipid-binding domain, CaLB)"/>
    <property type="match status" value="1"/>
</dbReference>
<feature type="compositionally biased region" description="Pro residues" evidence="1">
    <location>
        <begin position="353"/>
        <end position="397"/>
    </location>
</feature>
<feature type="domain" description="C2" evidence="2">
    <location>
        <begin position="1"/>
        <end position="105"/>
    </location>
</feature>
<reference evidence="3" key="1">
    <citation type="submission" date="2013-08" db="EMBL/GenBank/DDBJ databases">
        <title>Gene expansion shapes genome architecture in the human pathogen Lichtheimia corymbifera: an evolutionary genomics analysis in the ancient terrestrial Mucorales (Mucoromycotina).</title>
        <authorList>
            <person name="Schwartze V.U."/>
            <person name="Winter S."/>
            <person name="Shelest E."/>
            <person name="Marcet-Houben M."/>
            <person name="Horn F."/>
            <person name="Wehner S."/>
            <person name="Hoffmann K."/>
            <person name="Riege K."/>
            <person name="Sammeth M."/>
            <person name="Nowrousian M."/>
            <person name="Valiante V."/>
            <person name="Linde J."/>
            <person name="Jacobsen I.D."/>
            <person name="Marz M."/>
            <person name="Brakhage A.A."/>
            <person name="Gabaldon T."/>
            <person name="Bocker S."/>
            <person name="Voigt K."/>
        </authorList>
    </citation>
    <scope>NUCLEOTIDE SEQUENCE [LARGE SCALE GENOMIC DNA]</scope>
    <source>
        <strain evidence="3">FSU 9682</strain>
    </source>
</reference>
<feature type="compositionally biased region" description="Pro residues" evidence="1">
    <location>
        <begin position="185"/>
        <end position="213"/>
    </location>
</feature>
<feature type="compositionally biased region" description="Pro residues" evidence="1">
    <location>
        <begin position="294"/>
        <end position="303"/>
    </location>
</feature>
<organism evidence="3 4">
    <name type="scientific">Lichtheimia corymbifera JMRC:FSU:9682</name>
    <dbReference type="NCBI Taxonomy" id="1263082"/>
    <lineage>
        <taxon>Eukaryota</taxon>
        <taxon>Fungi</taxon>
        <taxon>Fungi incertae sedis</taxon>
        <taxon>Mucoromycota</taxon>
        <taxon>Mucoromycotina</taxon>
        <taxon>Mucoromycetes</taxon>
        <taxon>Mucorales</taxon>
        <taxon>Lichtheimiaceae</taxon>
        <taxon>Lichtheimia</taxon>
    </lineage>
</organism>
<evidence type="ECO:0000259" key="2">
    <source>
        <dbReference type="PROSITE" id="PS50004"/>
    </source>
</evidence>
<dbReference type="STRING" id="1263082.A0A068RJE1"/>
<dbReference type="EMBL" id="CBTN010000006">
    <property type="protein sequence ID" value="CDH50298.1"/>
    <property type="molecule type" value="Genomic_DNA"/>
</dbReference>
<dbReference type="InterPro" id="IPR000008">
    <property type="entry name" value="C2_dom"/>
</dbReference>
<comment type="caution">
    <text evidence="3">The sequence shown here is derived from an EMBL/GenBank/DDBJ whole genome shotgun (WGS) entry which is preliminary data.</text>
</comment>
<feature type="compositionally biased region" description="Polar residues" evidence="1">
    <location>
        <begin position="268"/>
        <end position="289"/>
    </location>
</feature>
<dbReference type="Pfam" id="PF00168">
    <property type="entry name" value="C2"/>
    <property type="match status" value="1"/>
</dbReference>
<sequence length="397" mass="42867">MAQPRLIGELAVVALEAENLPKIPGNFRPFCVFKVANVAKRTKTDTRGGRNPMWDDQVNMPIPHGYNQMLVQVLNEDPQRGDQIICEGQIDLTKVLKEGEDDDWVPLSQRGKEAGDVYLELTFYSANPPPRRQPTRLVHPRPPHMGRGVSFPRPPMPSQYPARPRPPMPPPPGTAPGPTVHMSPAPRPLPPQPPVSFSGPPPHPSHRPPPPQQQQPGGFVQPPQPPPPSTTASQPPIYARPAPLPASHVQPSPVTPPSSASASSVSVGNTWRTSSIPSTTKPQPFSPQVSAPYHPGPPPPPPMSQGAPLLSSPYRPVAPNQRPPYPNGGAYSPASHPGKPLPNFPPEHYHQPVPHPMPPQPQPPQQPMYPPHPSGAGYPPRPPPGPGYPPQPGYPPY</sequence>
<feature type="compositionally biased region" description="Pro residues" evidence="1">
    <location>
        <begin position="152"/>
        <end position="175"/>
    </location>
</feature>
<protein>
    <recommendedName>
        <fullName evidence="2">C2 domain-containing protein</fullName>
    </recommendedName>
</protein>
<dbReference type="PANTHER" id="PTHR47052:SF3">
    <property type="entry name" value="INGRESSION PROTEIN 1"/>
    <property type="match status" value="1"/>
</dbReference>
<proteinExistence type="predicted"/>